<sequence length="179" mass="20816">MADISELRFVTNRGGRLGYFGIRERRLQGCHMDKPRCDMLITQKDHIKSCPVDEHLAYKMEKKALVMSTMYSHRSKRYLKLPEHRRDQQIPEAFRTTMAGEDFLLWQSASSHILVLATGSNIRLMATRRTWALDGTFKVVPQWYQKLFTIHTFLAGKLVPAVYCLCTDKDLTSILIHKQ</sequence>
<dbReference type="EMBL" id="JYDL01000056">
    <property type="protein sequence ID" value="KRX19663.1"/>
    <property type="molecule type" value="Genomic_DNA"/>
</dbReference>
<accession>A0A0V0RZ65</accession>
<reference evidence="1 2" key="1">
    <citation type="submission" date="2015-01" db="EMBL/GenBank/DDBJ databases">
        <title>Evolution of Trichinella species and genotypes.</title>
        <authorList>
            <person name="Korhonen P.K."/>
            <person name="Edoardo P."/>
            <person name="Giuseppe L.R."/>
            <person name="Gasser R.B."/>
        </authorList>
    </citation>
    <scope>NUCLEOTIDE SEQUENCE [LARGE SCALE GENOMIC DNA]</scope>
    <source>
        <strain evidence="1">ISS37</strain>
    </source>
</reference>
<evidence type="ECO:0000313" key="1">
    <source>
        <dbReference type="EMBL" id="KRX19663.1"/>
    </source>
</evidence>
<dbReference type="OrthoDB" id="5920074at2759"/>
<name>A0A0V0RZ65_9BILA</name>
<dbReference type="Proteomes" id="UP000054630">
    <property type="component" value="Unassembled WGS sequence"/>
</dbReference>
<gene>
    <name evidence="1" type="ORF">T07_10591</name>
</gene>
<keyword evidence="2" id="KW-1185">Reference proteome</keyword>
<comment type="caution">
    <text evidence="1">The sequence shown here is derived from an EMBL/GenBank/DDBJ whole genome shotgun (WGS) entry which is preliminary data.</text>
</comment>
<proteinExistence type="predicted"/>
<dbReference type="AlphaFoldDB" id="A0A0V0RZ65"/>
<protein>
    <submittedName>
        <fullName evidence="1">Uncharacterized protein</fullName>
    </submittedName>
</protein>
<evidence type="ECO:0000313" key="2">
    <source>
        <dbReference type="Proteomes" id="UP000054630"/>
    </source>
</evidence>
<organism evidence="1 2">
    <name type="scientific">Trichinella nelsoni</name>
    <dbReference type="NCBI Taxonomy" id="6336"/>
    <lineage>
        <taxon>Eukaryota</taxon>
        <taxon>Metazoa</taxon>
        <taxon>Ecdysozoa</taxon>
        <taxon>Nematoda</taxon>
        <taxon>Enoplea</taxon>
        <taxon>Dorylaimia</taxon>
        <taxon>Trichinellida</taxon>
        <taxon>Trichinellidae</taxon>
        <taxon>Trichinella</taxon>
    </lineage>
</organism>
<dbReference type="STRING" id="6336.A0A0V0RZ65"/>